<evidence type="ECO:0000313" key="2">
    <source>
        <dbReference type="Proteomes" id="UP001732700"/>
    </source>
</evidence>
<dbReference type="EnsemblPlants" id="AVESA.00010b.r2.7DG1339900.1">
    <property type="protein sequence ID" value="AVESA.00010b.r2.7DG1339900.1.CDS.1"/>
    <property type="gene ID" value="AVESA.00010b.r2.7DG1339900"/>
</dbReference>
<organism evidence="1 2">
    <name type="scientific">Avena sativa</name>
    <name type="common">Oat</name>
    <dbReference type="NCBI Taxonomy" id="4498"/>
    <lineage>
        <taxon>Eukaryota</taxon>
        <taxon>Viridiplantae</taxon>
        <taxon>Streptophyta</taxon>
        <taxon>Embryophyta</taxon>
        <taxon>Tracheophyta</taxon>
        <taxon>Spermatophyta</taxon>
        <taxon>Magnoliopsida</taxon>
        <taxon>Liliopsida</taxon>
        <taxon>Poales</taxon>
        <taxon>Poaceae</taxon>
        <taxon>BOP clade</taxon>
        <taxon>Pooideae</taxon>
        <taxon>Poodae</taxon>
        <taxon>Poeae</taxon>
        <taxon>Poeae Chloroplast Group 1 (Aveneae type)</taxon>
        <taxon>Aveninae</taxon>
        <taxon>Avena</taxon>
    </lineage>
</organism>
<reference evidence="1" key="1">
    <citation type="submission" date="2021-05" db="EMBL/GenBank/DDBJ databases">
        <authorList>
            <person name="Scholz U."/>
            <person name="Mascher M."/>
            <person name="Fiebig A."/>
        </authorList>
    </citation>
    <scope>NUCLEOTIDE SEQUENCE [LARGE SCALE GENOMIC DNA]</scope>
</reference>
<keyword evidence="2" id="KW-1185">Reference proteome</keyword>
<sequence length="120" mass="12361">MAASNHLRRLASASAPALSRLPQPPPSLLHRLAFSSSASPADQPPPVGNAAAENGEAPSAGKEAGEALGGDTSAKKAEAEEEDDENSPDLNKETGEIGGPRGPEPTRYGDWERGGRCSDF</sequence>
<dbReference type="Proteomes" id="UP001732700">
    <property type="component" value="Chromosome 7D"/>
</dbReference>
<proteinExistence type="predicted"/>
<reference evidence="1" key="2">
    <citation type="submission" date="2025-09" db="UniProtKB">
        <authorList>
            <consortium name="EnsemblPlants"/>
        </authorList>
    </citation>
    <scope>IDENTIFICATION</scope>
</reference>
<name>A0ACD6A5B3_AVESA</name>
<evidence type="ECO:0000313" key="1">
    <source>
        <dbReference type="EnsemblPlants" id="AVESA.00010b.r2.7DG1339900.1.CDS.1"/>
    </source>
</evidence>
<accession>A0ACD6A5B3</accession>
<protein>
    <submittedName>
        <fullName evidence="1">Uncharacterized protein</fullName>
    </submittedName>
</protein>